<keyword evidence="5" id="KW-0539">Nucleus</keyword>
<comment type="subcellular location">
    <subcellularLocation>
        <location evidence="2">Cytoplasm</location>
    </subcellularLocation>
    <subcellularLocation>
        <location evidence="1">Nucleus</location>
    </subcellularLocation>
</comment>
<dbReference type="OrthoDB" id="5951908at2759"/>
<dbReference type="Proteomes" id="UP000192247">
    <property type="component" value="Unassembled WGS sequence"/>
</dbReference>
<evidence type="ECO:0000256" key="6">
    <source>
        <dbReference type="SAM" id="MobiDB-lite"/>
    </source>
</evidence>
<feature type="compositionally biased region" description="Low complexity" evidence="6">
    <location>
        <begin position="49"/>
        <end position="72"/>
    </location>
</feature>
<dbReference type="GO" id="GO:0046890">
    <property type="term" value="P:regulation of lipid biosynthetic process"/>
    <property type="evidence" value="ECO:0007669"/>
    <property type="project" value="TreeGrafter"/>
</dbReference>
<evidence type="ECO:0000256" key="1">
    <source>
        <dbReference type="ARBA" id="ARBA00004123"/>
    </source>
</evidence>
<keyword evidence="8" id="KW-1185">Reference proteome</keyword>
<dbReference type="PANTHER" id="PTHR14315:SF17">
    <property type="entry name" value="MIP21584P"/>
    <property type="match status" value="1"/>
</dbReference>
<evidence type="ECO:0000256" key="2">
    <source>
        <dbReference type="ARBA" id="ARBA00004496"/>
    </source>
</evidence>
<evidence type="ECO:0000256" key="3">
    <source>
        <dbReference type="ARBA" id="ARBA00009488"/>
    </source>
</evidence>
<evidence type="ECO:0000313" key="8">
    <source>
        <dbReference type="Proteomes" id="UP000192247"/>
    </source>
</evidence>
<dbReference type="InParanoid" id="A0A1V9XVY4"/>
<organism evidence="7 8">
    <name type="scientific">Tropilaelaps mercedesae</name>
    <dbReference type="NCBI Taxonomy" id="418985"/>
    <lineage>
        <taxon>Eukaryota</taxon>
        <taxon>Metazoa</taxon>
        <taxon>Ecdysozoa</taxon>
        <taxon>Arthropoda</taxon>
        <taxon>Chelicerata</taxon>
        <taxon>Arachnida</taxon>
        <taxon>Acari</taxon>
        <taxon>Parasitiformes</taxon>
        <taxon>Mesostigmata</taxon>
        <taxon>Gamasina</taxon>
        <taxon>Dermanyssoidea</taxon>
        <taxon>Laelapidae</taxon>
        <taxon>Tropilaelaps</taxon>
    </lineage>
</organism>
<dbReference type="GO" id="GO:0005634">
    <property type="term" value="C:nucleus"/>
    <property type="evidence" value="ECO:0007669"/>
    <property type="project" value="UniProtKB-SubCell"/>
</dbReference>
<dbReference type="Pfam" id="PF07084">
    <property type="entry name" value="Spot_14"/>
    <property type="match status" value="1"/>
</dbReference>
<comment type="similarity">
    <text evidence="3">Belongs to the SPOT14 family.</text>
</comment>
<dbReference type="AlphaFoldDB" id="A0A1V9XVY4"/>
<gene>
    <name evidence="7" type="ORF">BIW11_06947</name>
</gene>
<feature type="region of interest" description="Disordered" evidence="6">
    <location>
        <begin position="48"/>
        <end position="72"/>
    </location>
</feature>
<dbReference type="InterPro" id="IPR053719">
    <property type="entry name" value="Lipogen_MT_Stabilize_sf"/>
</dbReference>
<name>A0A1V9XVY4_9ACAR</name>
<evidence type="ECO:0000256" key="5">
    <source>
        <dbReference type="ARBA" id="ARBA00023242"/>
    </source>
</evidence>
<keyword evidence="4" id="KW-0963">Cytoplasm</keyword>
<dbReference type="Gene3D" id="6.10.140.1610">
    <property type="match status" value="1"/>
</dbReference>
<dbReference type="EMBL" id="MNPL01003288">
    <property type="protein sequence ID" value="OQR77640.1"/>
    <property type="molecule type" value="Genomic_DNA"/>
</dbReference>
<dbReference type="FunCoup" id="A0A1V9XVY4">
    <property type="interactions" value="192"/>
</dbReference>
<protein>
    <submittedName>
        <fullName evidence="7">Mid1-interacting protein 1 isoform 1</fullName>
    </submittedName>
</protein>
<sequence>MTARRCSYAGMQQQSQCVLANCGGSDAVKRGPIGAANIDLLRSTLYNHQQAQSNQRQQTPSRRTSRSSDVSTDMVCSQQSVLNVMDRFVKAVNNMDATVLVPSRLRDMDVTETTETGLSTGVGANNPLYFKGDLHSCFTMLHEAKNALLWGPSSPPSSHNPNVSCYSSSGSSTYGNQGSAYHNAALRVPSVTSQK</sequence>
<comment type="caution">
    <text evidence="7">The sequence shown here is derived from an EMBL/GenBank/DDBJ whole genome shotgun (WGS) entry which is preliminary data.</text>
</comment>
<accession>A0A1V9XVY4</accession>
<dbReference type="GO" id="GO:0005829">
    <property type="term" value="C:cytosol"/>
    <property type="evidence" value="ECO:0007669"/>
    <property type="project" value="TreeGrafter"/>
</dbReference>
<reference evidence="7 8" key="1">
    <citation type="journal article" date="2017" name="Gigascience">
        <title>Draft genome of the honey bee ectoparasitic mite, Tropilaelaps mercedesae, is shaped by the parasitic life history.</title>
        <authorList>
            <person name="Dong X."/>
            <person name="Armstrong S.D."/>
            <person name="Xia D."/>
            <person name="Makepeace B.L."/>
            <person name="Darby A.C."/>
            <person name="Kadowaki T."/>
        </authorList>
    </citation>
    <scope>NUCLEOTIDE SEQUENCE [LARGE SCALE GENOMIC DNA]</scope>
    <source>
        <strain evidence="7">Wuxi-XJTLU</strain>
    </source>
</reference>
<evidence type="ECO:0000313" key="7">
    <source>
        <dbReference type="EMBL" id="OQR77640.1"/>
    </source>
</evidence>
<dbReference type="InterPro" id="IPR009786">
    <property type="entry name" value="Spot_14"/>
</dbReference>
<proteinExistence type="inferred from homology"/>
<evidence type="ECO:0000256" key="4">
    <source>
        <dbReference type="ARBA" id="ARBA00022490"/>
    </source>
</evidence>
<dbReference type="PANTHER" id="PTHR14315">
    <property type="entry name" value="SPOT14 FAMILY MEMBER"/>
    <property type="match status" value="1"/>
</dbReference>